<evidence type="ECO:0000256" key="3">
    <source>
        <dbReference type="SAM" id="SignalP"/>
    </source>
</evidence>
<keyword evidence="3" id="KW-0732">Signal</keyword>
<evidence type="ECO:0000313" key="4">
    <source>
        <dbReference type="EMBL" id="ULT90539.1"/>
    </source>
</evidence>
<organism evidence="4 5">
    <name type="scientific">Caenorhabditis briggsae</name>
    <dbReference type="NCBI Taxonomy" id="6238"/>
    <lineage>
        <taxon>Eukaryota</taxon>
        <taxon>Metazoa</taxon>
        <taxon>Ecdysozoa</taxon>
        <taxon>Nematoda</taxon>
        <taxon>Chromadorea</taxon>
        <taxon>Rhabditida</taxon>
        <taxon>Rhabditina</taxon>
        <taxon>Rhabditomorpha</taxon>
        <taxon>Rhabditoidea</taxon>
        <taxon>Rhabditidae</taxon>
        <taxon>Peloderinae</taxon>
        <taxon>Caenorhabditis</taxon>
    </lineage>
</organism>
<proteinExistence type="predicted"/>
<feature type="compositionally biased region" description="Basic and acidic residues" evidence="2">
    <location>
        <begin position="242"/>
        <end position="253"/>
    </location>
</feature>
<feature type="compositionally biased region" description="Polar residues" evidence="2">
    <location>
        <begin position="70"/>
        <end position="84"/>
    </location>
</feature>
<feature type="chain" id="PRO_5041965099" evidence="3">
    <location>
        <begin position="20"/>
        <end position="253"/>
    </location>
</feature>
<evidence type="ECO:0000256" key="1">
    <source>
        <dbReference type="SAM" id="Coils"/>
    </source>
</evidence>
<reference evidence="4 5" key="1">
    <citation type="submission" date="2022-02" db="EMBL/GenBank/DDBJ databases">
        <title>Chromosome-level reference genomes for two strains of Caenorhabditis briggsae: an improved platform for comparative genomics.</title>
        <authorList>
            <person name="Stevens L."/>
            <person name="Andersen E.C."/>
        </authorList>
    </citation>
    <scope>NUCLEOTIDE SEQUENCE [LARGE SCALE GENOMIC DNA]</scope>
    <source>
        <strain evidence="4">QX1410_ONT</strain>
        <tissue evidence="4">Whole-organism</tissue>
    </source>
</reference>
<feature type="region of interest" description="Disordered" evidence="2">
    <location>
        <begin position="62"/>
        <end position="117"/>
    </location>
</feature>
<keyword evidence="1" id="KW-0175">Coiled coil</keyword>
<feature type="compositionally biased region" description="Low complexity" evidence="2">
    <location>
        <begin position="85"/>
        <end position="99"/>
    </location>
</feature>
<dbReference type="Proteomes" id="UP000827892">
    <property type="component" value="Chromosome V"/>
</dbReference>
<protein>
    <submittedName>
        <fullName evidence="4">Uncharacterized protein</fullName>
    </submittedName>
</protein>
<feature type="compositionally biased region" description="Polar residues" evidence="2">
    <location>
        <begin position="100"/>
        <end position="109"/>
    </location>
</feature>
<feature type="region of interest" description="Disordered" evidence="2">
    <location>
        <begin position="212"/>
        <end position="253"/>
    </location>
</feature>
<evidence type="ECO:0000256" key="2">
    <source>
        <dbReference type="SAM" id="MobiDB-lite"/>
    </source>
</evidence>
<evidence type="ECO:0000313" key="5">
    <source>
        <dbReference type="Proteomes" id="UP000827892"/>
    </source>
</evidence>
<feature type="coiled-coil region" evidence="1">
    <location>
        <begin position="118"/>
        <end position="153"/>
    </location>
</feature>
<name>A0AAE9A3S4_CAEBR</name>
<gene>
    <name evidence="4" type="ORF">L3Y34_008693</name>
</gene>
<dbReference type="AlphaFoldDB" id="A0AAE9A3S4"/>
<dbReference type="EMBL" id="CP090895">
    <property type="protein sequence ID" value="ULT90539.1"/>
    <property type="molecule type" value="Genomic_DNA"/>
</dbReference>
<feature type="signal peptide" evidence="3">
    <location>
        <begin position="1"/>
        <end position="19"/>
    </location>
</feature>
<sequence length="253" mass="28027">MYNNRRIVVLALMIAVSAAIEIQDAGSFPVGTDYHKEKLAQGQDPANYKKTYHKEIPGGSEHAEVVASNGPGSNSFSQTYSKHQSFGSSDTSQSRSFSSINNPSAISSETAKKMDETRAKADSMAESIRKNIAKAQKDAMDRHNALMSRMQQNMAGMRMGMGMGSPFGSSEPKMYSDGSDDWMQNHIQMMNEMMRMQNEQIQALQQLIASSSYPRRSSHHSAIQPTQVHYQVPKTVDGEASVSKDSRKHHTDE</sequence>
<accession>A0AAE9A3S4</accession>